<evidence type="ECO:0000313" key="2">
    <source>
        <dbReference type="Proteomes" id="UP000194154"/>
    </source>
</evidence>
<gene>
    <name evidence="1" type="ORF">MCCS_00860</name>
</gene>
<evidence type="ECO:0000313" key="1">
    <source>
        <dbReference type="EMBL" id="ARQ05758.1"/>
    </source>
</evidence>
<keyword evidence="2" id="KW-1185">Reference proteome</keyword>
<dbReference type="KEGG" id="mcak:MCCS_00860"/>
<accession>A0A1W7A862</accession>
<dbReference type="EMBL" id="CP021059">
    <property type="protein sequence ID" value="ARQ05758.1"/>
    <property type="molecule type" value="Genomic_DNA"/>
</dbReference>
<name>A0A1W7A862_9STAP</name>
<sequence length="29" mass="3379">MKNKLTIVAQIQKLKDKGIYFNIINEEDA</sequence>
<dbReference type="AlphaFoldDB" id="A0A1W7A862"/>
<protein>
    <submittedName>
        <fullName evidence="1">Uncharacterized protein</fullName>
    </submittedName>
</protein>
<proteinExistence type="predicted"/>
<reference evidence="1 2" key="1">
    <citation type="journal article" date="2017" name="Int. J. Syst. Evol. Microbiol.">
        <title>Macrococcus canis sp. nov., a skin bacterium associated with infections in dogs.</title>
        <authorList>
            <person name="Gobeli Brawand S."/>
            <person name="Cotting K."/>
            <person name="Gomez-Sanz E."/>
            <person name="Collaud A."/>
            <person name="Thomann A."/>
            <person name="Brodard I."/>
            <person name="Rodriguez-Campos S."/>
            <person name="Strauss C."/>
            <person name="Perreten V."/>
        </authorList>
    </citation>
    <scope>NUCLEOTIDE SEQUENCE [LARGE SCALE GENOMIC DNA]</scope>
    <source>
        <strain evidence="1 2">KM45013</strain>
    </source>
</reference>
<organism evidence="1 2">
    <name type="scientific">Macrococcoides canis</name>
    <dbReference type="NCBI Taxonomy" id="1855823"/>
    <lineage>
        <taxon>Bacteria</taxon>
        <taxon>Bacillati</taxon>
        <taxon>Bacillota</taxon>
        <taxon>Bacilli</taxon>
        <taxon>Bacillales</taxon>
        <taxon>Staphylococcaceae</taxon>
        <taxon>Macrococcoides</taxon>
    </lineage>
</organism>
<dbReference type="Proteomes" id="UP000194154">
    <property type="component" value="Chromosome"/>
</dbReference>